<dbReference type="PANTHER" id="PTHR21397">
    <property type="entry name" value="CHROMATIN COMPLEXES SUBUNIT BAP18-RELATED"/>
    <property type="match status" value="1"/>
</dbReference>
<sequence length="308" mass="32562">MTAEPSAFGGKGRGNREEQRLLRVRSRSRRWGASVKGGAQRWSLPGSLTQDASTVDRPIETEVLPQDIGLVSYKKALKMPSCRVPKRNGAATTHSSGCEICSCNRSISWCTDPRLGEADKTKTLVSPLCAGPEPHFLTSLERSRASNCCFPAKLHVMLGSFSMPPRGPCQVGEIFSAAGAAFTKLGELTMQLHPVADSSPAGAQIKATAKRKAYEDSGVPLPADSPKKGPKKGGHSGVPPAPDAPPAKKQKASDVTLSALNDADASSDLVDIEGLDAPPPKKLNFDQDSLTLDPGLLMTTGDLPLLSR</sequence>
<dbReference type="GO" id="GO:0016589">
    <property type="term" value="C:NURF complex"/>
    <property type="evidence" value="ECO:0007669"/>
    <property type="project" value="TreeGrafter"/>
</dbReference>
<evidence type="ECO:0008006" key="4">
    <source>
        <dbReference type="Google" id="ProtNLM"/>
    </source>
</evidence>
<feature type="region of interest" description="Disordered" evidence="1">
    <location>
        <begin position="198"/>
        <end position="308"/>
    </location>
</feature>
<accession>A0A151MYR0</accession>
<evidence type="ECO:0000256" key="1">
    <source>
        <dbReference type="SAM" id="MobiDB-lite"/>
    </source>
</evidence>
<comment type="caution">
    <text evidence="2">The sequence shown here is derived from an EMBL/GenBank/DDBJ whole genome shotgun (WGS) entry which is preliminary data.</text>
</comment>
<dbReference type="GO" id="GO:0071339">
    <property type="term" value="C:MLL1 complex"/>
    <property type="evidence" value="ECO:0007669"/>
    <property type="project" value="TreeGrafter"/>
</dbReference>
<feature type="region of interest" description="Disordered" evidence="1">
    <location>
        <begin position="1"/>
        <end position="26"/>
    </location>
</feature>
<gene>
    <name evidence="2" type="ORF">Y1Q_0023925</name>
</gene>
<evidence type="ECO:0000313" key="2">
    <source>
        <dbReference type="EMBL" id="KYO29614.1"/>
    </source>
</evidence>
<name>A0A151MYR0_ALLMI</name>
<dbReference type="AlphaFoldDB" id="A0A151MYR0"/>
<reference evidence="2 3" key="1">
    <citation type="journal article" date="2012" name="Genome Biol.">
        <title>Sequencing three crocodilian genomes to illuminate the evolution of archosaurs and amniotes.</title>
        <authorList>
            <person name="St John J.A."/>
            <person name="Braun E.L."/>
            <person name="Isberg S.R."/>
            <person name="Miles L.G."/>
            <person name="Chong A.Y."/>
            <person name="Gongora J."/>
            <person name="Dalzell P."/>
            <person name="Moran C."/>
            <person name="Bed'hom B."/>
            <person name="Abzhanov A."/>
            <person name="Burgess S.C."/>
            <person name="Cooksey A.M."/>
            <person name="Castoe T.A."/>
            <person name="Crawford N.G."/>
            <person name="Densmore L.D."/>
            <person name="Drew J.C."/>
            <person name="Edwards S.V."/>
            <person name="Faircloth B.C."/>
            <person name="Fujita M.K."/>
            <person name="Greenwold M.J."/>
            <person name="Hoffmann F.G."/>
            <person name="Howard J.M."/>
            <person name="Iguchi T."/>
            <person name="Janes D.E."/>
            <person name="Khan S.Y."/>
            <person name="Kohno S."/>
            <person name="de Koning A.J."/>
            <person name="Lance S.L."/>
            <person name="McCarthy F.M."/>
            <person name="McCormack J.E."/>
            <person name="Merchant M.E."/>
            <person name="Peterson D.G."/>
            <person name="Pollock D.D."/>
            <person name="Pourmand N."/>
            <person name="Raney B.J."/>
            <person name="Roessler K.A."/>
            <person name="Sanford J.R."/>
            <person name="Sawyer R.H."/>
            <person name="Schmidt C.J."/>
            <person name="Triplett E.W."/>
            <person name="Tuberville T.D."/>
            <person name="Venegas-Anaya M."/>
            <person name="Howard J.T."/>
            <person name="Jarvis E.D."/>
            <person name="Guillette L.J.Jr."/>
            <person name="Glenn T.C."/>
            <person name="Green R.E."/>
            <person name="Ray D.A."/>
        </authorList>
    </citation>
    <scope>NUCLEOTIDE SEQUENCE [LARGE SCALE GENOMIC DNA]</scope>
    <source>
        <strain evidence="2">KSC_2009_1</strain>
    </source>
</reference>
<protein>
    <recommendedName>
        <fullName evidence="4">Chromatin complexes subunit BAP18</fullName>
    </recommendedName>
</protein>
<dbReference type="PANTHER" id="PTHR21397:SF2">
    <property type="entry name" value="CHROMATIN COMPLEXES SUBUNIT BAP18"/>
    <property type="match status" value="1"/>
</dbReference>
<organism evidence="2 3">
    <name type="scientific">Alligator mississippiensis</name>
    <name type="common">American alligator</name>
    <dbReference type="NCBI Taxonomy" id="8496"/>
    <lineage>
        <taxon>Eukaryota</taxon>
        <taxon>Metazoa</taxon>
        <taxon>Chordata</taxon>
        <taxon>Craniata</taxon>
        <taxon>Vertebrata</taxon>
        <taxon>Euteleostomi</taxon>
        <taxon>Archelosauria</taxon>
        <taxon>Archosauria</taxon>
        <taxon>Crocodylia</taxon>
        <taxon>Alligatoridae</taxon>
        <taxon>Alligatorinae</taxon>
        <taxon>Alligator</taxon>
    </lineage>
</organism>
<keyword evidence="3" id="KW-1185">Reference proteome</keyword>
<dbReference type="Proteomes" id="UP000050525">
    <property type="component" value="Unassembled WGS sequence"/>
</dbReference>
<evidence type="ECO:0000313" key="3">
    <source>
        <dbReference type="Proteomes" id="UP000050525"/>
    </source>
</evidence>
<dbReference type="EMBL" id="AKHW03004623">
    <property type="protein sequence ID" value="KYO29614.1"/>
    <property type="molecule type" value="Genomic_DNA"/>
</dbReference>
<proteinExistence type="predicted"/>